<proteinExistence type="predicted"/>
<dbReference type="AlphaFoldDB" id="A0A6G1EH15"/>
<keyword evidence="3" id="KW-1185">Reference proteome</keyword>
<accession>A0A6G1EH15</accession>
<dbReference type="OrthoDB" id="412814at2759"/>
<feature type="region of interest" description="Disordered" evidence="1">
    <location>
        <begin position="1"/>
        <end position="26"/>
    </location>
</feature>
<reference evidence="2 3" key="1">
    <citation type="submission" date="2019-11" db="EMBL/GenBank/DDBJ databases">
        <title>Whole genome sequence of Oryza granulata.</title>
        <authorList>
            <person name="Li W."/>
        </authorList>
    </citation>
    <scope>NUCLEOTIDE SEQUENCE [LARGE SCALE GENOMIC DNA]</scope>
    <source>
        <strain evidence="3">cv. Menghai</strain>
        <tissue evidence="2">Leaf</tissue>
    </source>
</reference>
<organism evidence="2 3">
    <name type="scientific">Oryza meyeriana var. granulata</name>
    <dbReference type="NCBI Taxonomy" id="110450"/>
    <lineage>
        <taxon>Eukaryota</taxon>
        <taxon>Viridiplantae</taxon>
        <taxon>Streptophyta</taxon>
        <taxon>Embryophyta</taxon>
        <taxon>Tracheophyta</taxon>
        <taxon>Spermatophyta</taxon>
        <taxon>Magnoliopsida</taxon>
        <taxon>Liliopsida</taxon>
        <taxon>Poales</taxon>
        <taxon>Poaceae</taxon>
        <taxon>BOP clade</taxon>
        <taxon>Oryzoideae</taxon>
        <taxon>Oryzeae</taxon>
        <taxon>Oryzinae</taxon>
        <taxon>Oryza</taxon>
        <taxon>Oryza meyeriana</taxon>
    </lineage>
</organism>
<comment type="caution">
    <text evidence="2">The sequence shown here is derived from an EMBL/GenBank/DDBJ whole genome shotgun (WGS) entry which is preliminary data.</text>
</comment>
<dbReference type="EMBL" id="SPHZ02000003">
    <property type="protein sequence ID" value="KAF0923692.1"/>
    <property type="molecule type" value="Genomic_DNA"/>
</dbReference>
<evidence type="ECO:0000313" key="3">
    <source>
        <dbReference type="Proteomes" id="UP000479710"/>
    </source>
</evidence>
<evidence type="ECO:0000256" key="1">
    <source>
        <dbReference type="SAM" id="MobiDB-lite"/>
    </source>
</evidence>
<dbReference type="Proteomes" id="UP000479710">
    <property type="component" value="Unassembled WGS sequence"/>
</dbReference>
<evidence type="ECO:0000313" key="2">
    <source>
        <dbReference type="EMBL" id="KAF0923692.1"/>
    </source>
</evidence>
<sequence length="63" mass="6676">MEDKTTQGLSAAAAAEEEPSPAPAALRGVGDYAVGPIPTLIYVPGFISDAEQSHLLHHVRYCR</sequence>
<name>A0A6G1EH15_9ORYZ</name>
<gene>
    <name evidence="2" type="ORF">E2562_006666</name>
</gene>
<protein>
    <submittedName>
        <fullName evidence="2">Uncharacterized protein</fullName>
    </submittedName>
</protein>